<dbReference type="GO" id="GO:0071479">
    <property type="term" value="P:cellular response to ionizing radiation"/>
    <property type="evidence" value="ECO:0007669"/>
    <property type="project" value="TreeGrafter"/>
</dbReference>
<reference evidence="2" key="1">
    <citation type="submission" date="2022-07" db="EMBL/GenBank/DDBJ databases">
        <title>Genome Sequence of Physisporinus lineatus.</title>
        <authorList>
            <person name="Buettner E."/>
        </authorList>
    </citation>
    <scope>NUCLEOTIDE SEQUENCE</scope>
    <source>
        <strain evidence="2">VT162</strain>
    </source>
</reference>
<dbReference type="PANTHER" id="PTHR15237:SF0">
    <property type="entry name" value="CELL CYCLE CHECKPOINT CONTROL PROTEIN"/>
    <property type="match status" value="1"/>
</dbReference>
<dbReference type="Gene3D" id="3.70.10.10">
    <property type="match status" value="1"/>
</dbReference>
<dbReference type="InterPro" id="IPR007268">
    <property type="entry name" value="Rad9/Ddc1"/>
</dbReference>
<dbReference type="GO" id="GO:0030896">
    <property type="term" value="C:checkpoint clamp complex"/>
    <property type="evidence" value="ECO:0007669"/>
    <property type="project" value="InterPro"/>
</dbReference>
<keyword evidence="3" id="KW-1185">Reference proteome</keyword>
<dbReference type="GO" id="GO:0031573">
    <property type="term" value="P:mitotic intra-S DNA damage checkpoint signaling"/>
    <property type="evidence" value="ECO:0007669"/>
    <property type="project" value="TreeGrafter"/>
</dbReference>
<organism evidence="2 3">
    <name type="scientific">Meripilus lineatus</name>
    <dbReference type="NCBI Taxonomy" id="2056292"/>
    <lineage>
        <taxon>Eukaryota</taxon>
        <taxon>Fungi</taxon>
        <taxon>Dikarya</taxon>
        <taxon>Basidiomycota</taxon>
        <taxon>Agaricomycotina</taxon>
        <taxon>Agaricomycetes</taxon>
        <taxon>Polyporales</taxon>
        <taxon>Meripilaceae</taxon>
        <taxon>Meripilus</taxon>
    </lineage>
</organism>
<evidence type="ECO:0000256" key="1">
    <source>
        <dbReference type="SAM" id="MobiDB-lite"/>
    </source>
</evidence>
<feature type="compositionally biased region" description="Acidic residues" evidence="1">
    <location>
        <begin position="533"/>
        <end position="545"/>
    </location>
</feature>
<dbReference type="InterPro" id="IPR046938">
    <property type="entry name" value="DNA_clamp_sf"/>
</dbReference>
<dbReference type="SUPFAM" id="SSF55979">
    <property type="entry name" value="DNA clamp"/>
    <property type="match status" value="1"/>
</dbReference>
<dbReference type="AlphaFoldDB" id="A0AAD5VI00"/>
<dbReference type="GO" id="GO:0000076">
    <property type="term" value="P:DNA replication checkpoint signaling"/>
    <property type="evidence" value="ECO:0007669"/>
    <property type="project" value="TreeGrafter"/>
</dbReference>
<dbReference type="EMBL" id="JANAWD010000006">
    <property type="protein sequence ID" value="KAJ3491841.1"/>
    <property type="molecule type" value="Genomic_DNA"/>
</dbReference>
<dbReference type="Pfam" id="PF04139">
    <property type="entry name" value="Rad9"/>
    <property type="match status" value="1"/>
</dbReference>
<dbReference type="PANTHER" id="PTHR15237">
    <property type="entry name" value="DNA REPAIR PROTEIN RAD9"/>
    <property type="match status" value="1"/>
</dbReference>
<evidence type="ECO:0000313" key="2">
    <source>
        <dbReference type="EMBL" id="KAJ3491841.1"/>
    </source>
</evidence>
<feature type="compositionally biased region" description="Acidic residues" evidence="1">
    <location>
        <begin position="501"/>
        <end position="510"/>
    </location>
</feature>
<evidence type="ECO:0000313" key="3">
    <source>
        <dbReference type="Proteomes" id="UP001212997"/>
    </source>
</evidence>
<feature type="compositionally biased region" description="Basic and acidic residues" evidence="1">
    <location>
        <begin position="553"/>
        <end position="565"/>
    </location>
</feature>
<name>A0AAD5VI00_9APHY</name>
<protein>
    <recommendedName>
        <fullName evidence="4">Cell cycle checkpoint control protein RAD9A</fullName>
    </recommendedName>
</protein>
<evidence type="ECO:0008006" key="4">
    <source>
        <dbReference type="Google" id="ProtNLM"/>
    </source>
</evidence>
<feature type="compositionally biased region" description="Polar residues" evidence="1">
    <location>
        <begin position="397"/>
        <end position="408"/>
    </location>
</feature>
<proteinExistence type="predicted"/>
<feature type="compositionally biased region" description="Polar residues" evidence="1">
    <location>
        <begin position="345"/>
        <end position="354"/>
    </location>
</feature>
<feature type="compositionally biased region" description="Low complexity" evidence="1">
    <location>
        <begin position="423"/>
        <end position="435"/>
    </location>
</feature>
<dbReference type="GO" id="GO:0006281">
    <property type="term" value="P:DNA repair"/>
    <property type="evidence" value="ECO:0007669"/>
    <property type="project" value="TreeGrafter"/>
</dbReference>
<feature type="compositionally biased region" description="Polar residues" evidence="1">
    <location>
        <begin position="318"/>
        <end position="330"/>
    </location>
</feature>
<accession>A0AAD5VI00</accession>
<comment type="caution">
    <text evidence="2">The sequence shown here is derived from an EMBL/GenBank/DDBJ whole genome shotgun (WGS) entry which is preliminary data.</text>
</comment>
<feature type="region of interest" description="Disordered" evidence="1">
    <location>
        <begin position="498"/>
        <end position="565"/>
    </location>
</feature>
<gene>
    <name evidence="2" type="ORF">NLI96_g417</name>
</gene>
<sequence length="565" mass="63018">MQATLDKAALKQFTKALACLTKYGDDMTLHATPQRLIVSSTNSSATAYCRFVYKTHFFGRYRLKGNPPPRDPDIEMVEESYVDGQLATKSLLAVLKHRTVEKTVEKCELSIVDGDVNHGDSSDEERDTLESQLIVRLHCKHDACTVGVIKTHKLLLSEAPSHMAPNIPDTMQSSHLFIVPRSLHDILDLFSSSRNVKSDAQLIWCFWDEEVHVRSQQGSLDASGNAQLASELTIAADEFQVYDIFSSPITIAFHLREFSAVIAFAEACGVGIDIRFTEPSEPLFLETDGSDSYEALFVIAMAQVTQIVPSGRRGHPQRQINRPQERQLSQPHGRKRPLDEDQESISRVSSTPQEPQRPPVSANGKTPGSVVKKKPMKAAVRVEPMESPAARRERSVPWSNRDTPTRGNGSMPPPTAIPAWALSQNSQTSRSSQRSILAHPLAGPSKEKEPLFLPSSQLSYVDEAAIRESGLGIENMDRDEFLAMMDDEGEEVGIVRHREGSEEDHGDDSMDFGQHAEEGGQGYAEIDSRPPEWDELEKFEEEYETQFEPSQSGRDDKSFRPLFDD</sequence>
<feature type="region of interest" description="Disordered" evidence="1">
    <location>
        <begin position="310"/>
        <end position="450"/>
    </location>
</feature>
<dbReference type="Proteomes" id="UP001212997">
    <property type="component" value="Unassembled WGS sequence"/>
</dbReference>